<accession>A0A858BQW1</accession>
<dbReference type="EMBL" id="CP048649">
    <property type="protein sequence ID" value="QIB68271.1"/>
    <property type="molecule type" value="Genomic_DNA"/>
</dbReference>
<proteinExistence type="predicted"/>
<feature type="compositionally biased region" description="Gly residues" evidence="1">
    <location>
        <begin position="656"/>
        <end position="667"/>
    </location>
</feature>
<reference evidence="2 3" key="1">
    <citation type="submission" date="2020-02" db="EMBL/GenBank/DDBJ databases">
        <authorList>
            <person name="Kim Y.B."/>
            <person name="Roh S.W."/>
        </authorList>
    </citation>
    <scope>NUCLEOTIDE SEQUENCE [LARGE SCALE GENOMIC DNA]</scope>
    <source>
        <strain evidence="2 3">DSM 103574</strain>
    </source>
</reference>
<dbReference type="RefSeq" id="WP_163065191.1">
    <property type="nucleotide sequence ID" value="NZ_CP048649.1"/>
</dbReference>
<feature type="compositionally biased region" description="Low complexity" evidence="1">
    <location>
        <begin position="456"/>
        <end position="474"/>
    </location>
</feature>
<evidence type="ECO:0000313" key="3">
    <source>
        <dbReference type="Proteomes" id="UP000466848"/>
    </source>
</evidence>
<feature type="region of interest" description="Disordered" evidence="1">
    <location>
        <begin position="613"/>
        <end position="667"/>
    </location>
</feature>
<feature type="region of interest" description="Disordered" evidence="1">
    <location>
        <begin position="451"/>
        <end position="483"/>
    </location>
</feature>
<dbReference type="Proteomes" id="UP000466848">
    <property type="component" value="Chromosome"/>
</dbReference>
<dbReference type="KEGG" id="abut:Ami103574_02610"/>
<evidence type="ECO:0000256" key="1">
    <source>
        <dbReference type="SAM" id="MobiDB-lite"/>
    </source>
</evidence>
<organism evidence="2 3">
    <name type="scientific">Aminipila butyrica</name>
    <dbReference type="NCBI Taxonomy" id="433296"/>
    <lineage>
        <taxon>Bacteria</taxon>
        <taxon>Bacillati</taxon>
        <taxon>Bacillota</taxon>
        <taxon>Clostridia</taxon>
        <taxon>Peptostreptococcales</taxon>
        <taxon>Anaerovoracaceae</taxon>
        <taxon>Aminipila</taxon>
    </lineage>
</organism>
<dbReference type="AlphaFoldDB" id="A0A858BQW1"/>
<feature type="compositionally biased region" description="Gly residues" evidence="1">
    <location>
        <begin position="634"/>
        <end position="643"/>
    </location>
</feature>
<keyword evidence="3" id="KW-1185">Reference proteome</keyword>
<protein>
    <submittedName>
        <fullName evidence="2">Uncharacterized protein</fullName>
    </submittedName>
</protein>
<name>A0A858BQW1_9FIRM</name>
<gene>
    <name evidence="2" type="ORF">Ami103574_02610</name>
</gene>
<sequence length="708" mass="72360">MTAFNTTVQFVTSDGLDFITKDSEDFHVRASEYGEDDYFQDTSNPQLDLNVIAFSGYSFGGNRIKKLKVHFESGLLTDKLALDTMSAEIESHTRPELSRYTPITVYRDGDIKGVFFNGKIEEIGSNLYSIQGESYLSLLDYDNHPGGIYRGETAGDVIASIMGGVAYTIHPDVAALRLFGYLPYTSKRENLQQVLLATGAALKKNPDGTAAFTVLTSTVTGTFNDGQVFIDGSLKEDTEVTAVQVTEHAYVAINDEITLFTEAFTDVKTSIFPEPAHDLVCTNGTILESGANYAIIQGTGNVTLTGKKYQHTTKVVTRGTVLGTPDDKILSVSNGTLITLINSSSVAQRLYKYASCKRSINQNVLPTSEHTGEMVQVVHPYKSNMLSAAVQSLDFNFSNTLRAAGEFLLDYEPQGISEGYKNRVLISSDGDFTVPAGVEEIRVVLIGGGKGGAAGKSGESGSSGSSSSSLSRGSAGKGGKAGDVGTGGKVFDTTIAVTPGQILAAQIGSGGLGGQTNGVEGAEGTPTTFGSVSSALGAIGEYVDAMTAERFAITGNTGVAGADGQGPGGVRGGDIQEAGSIINVGGLPGQLVTMKISSNNTIAGQGGGGGGAAYGNNGKPGSDGHVSPNAGEGWADGGDGGHGADAIARPAATIPGSGGDAGHGGGGGGGGGDCYNRNSANTWPGAGAPGGLGGPGGKGASGGIIIYY</sequence>
<evidence type="ECO:0000313" key="2">
    <source>
        <dbReference type="EMBL" id="QIB68271.1"/>
    </source>
</evidence>